<organism evidence="3 4">
    <name type="scientific">Candidatus Protofrankia datiscae</name>
    <dbReference type="NCBI Taxonomy" id="2716812"/>
    <lineage>
        <taxon>Bacteria</taxon>
        <taxon>Bacillati</taxon>
        <taxon>Actinomycetota</taxon>
        <taxon>Actinomycetes</taxon>
        <taxon>Frankiales</taxon>
        <taxon>Frankiaceae</taxon>
        <taxon>Protofrankia</taxon>
    </lineage>
</organism>
<reference evidence="3 4" key="1">
    <citation type="submission" date="2011-05" db="EMBL/GenBank/DDBJ databases">
        <title>Complete sequence of chromosome of Frankia symbiont of Datisca glomerata.</title>
        <authorList>
            <consortium name="US DOE Joint Genome Institute"/>
            <person name="Lucas S."/>
            <person name="Han J."/>
            <person name="Lapidus A."/>
            <person name="Cheng J.-F."/>
            <person name="Goodwin L."/>
            <person name="Pitluck S."/>
            <person name="Peters L."/>
            <person name="Mikhailova N."/>
            <person name="Chertkov O."/>
            <person name="Teshima H."/>
            <person name="Han C."/>
            <person name="Tapia R."/>
            <person name="Land M."/>
            <person name="Hauser L."/>
            <person name="Kyrpides N."/>
            <person name="Ivanova N."/>
            <person name="Pagani I."/>
            <person name="Berry A."/>
            <person name="Pawlowski K."/>
            <person name="Persson T."/>
            <person name="Vanden Heuvel B."/>
            <person name="Benson D."/>
            <person name="Woyke T."/>
        </authorList>
    </citation>
    <scope>NUCLEOTIDE SEQUENCE [LARGE SCALE GENOMIC DNA]</scope>
    <source>
        <strain evidence="4">4085684</strain>
    </source>
</reference>
<dbReference type="InterPro" id="IPR038765">
    <property type="entry name" value="Papain-like_cys_pep_sf"/>
</dbReference>
<dbReference type="eggNOG" id="COG1305">
    <property type="taxonomic scope" value="Bacteria"/>
</dbReference>
<dbReference type="Gene3D" id="3.10.620.30">
    <property type="match status" value="1"/>
</dbReference>
<dbReference type="EMBL" id="CP002801">
    <property type="protein sequence ID" value="AEH10215.1"/>
    <property type="molecule type" value="Genomic_DNA"/>
</dbReference>
<sequence>MTRQGPRVSRRFEPTPPDLAVFDTTLADAATVLRTDEAGVAALGLRQVDGLLDYTDVANAGLHSGTGATVPELARRLLMRFVAAEPDDWFAPADWTVAVHRAASGETFQVAVPDLGAEGVELLADGPTGSSADGPASDLPPPVVTEGHQSSPYQVRVRLAGERYDVTDRRIRAAFDDVIDALDTGAVRYQAIAEPLRADHRRSWELGVADCVVAGRVLADRLRAEGFRARARRGFLLGLVGNDHGWCEVHLDGRWRTLDPVFAHLAAEHGRDGGGQFRAACRGSRFNRLLPCAVAESAALFLRPAGTPAPAWAFGAVSARLHQLHRLRRRAAVT</sequence>
<evidence type="ECO:0000259" key="2">
    <source>
        <dbReference type="SMART" id="SM00460"/>
    </source>
</evidence>
<evidence type="ECO:0000313" key="4">
    <source>
        <dbReference type="Proteomes" id="UP000001549"/>
    </source>
</evidence>
<dbReference type="HOGENOM" id="CLU_887829_0_0_11"/>
<dbReference type="STRING" id="656024.FsymDg_2888"/>
<dbReference type="KEGG" id="fsy:FsymDg_2888"/>
<evidence type="ECO:0000256" key="1">
    <source>
        <dbReference type="SAM" id="MobiDB-lite"/>
    </source>
</evidence>
<name>F8B6K6_9ACTN</name>
<accession>F8B6K6</accession>
<gene>
    <name evidence="3" type="ordered locus">FsymDg_2888</name>
</gene>
<dbReference type="SMART" id="SM00460">
    <property type="entry name" value="TGc"/>
    <property type="match status" value="1"/>
</dbReference>
<dbReference type="SUPFAM" id="SSF54001">
    <property type="entry name" value="Cysteine proteinases"/>
    <property type="match status" value="1"/>
</dbReference>
<dbReference type="AlphaFoldDB" id="F8B6K6"/>
<dbReference type="InterPro" id="IPR002931">
    <property type="entry name" value="Transglutaminase-like"/>
</dbReference>
<evidence type="ECO:0000313" key="3">
    <source>
        <dbReference type="EMBL" id="AEH10215.1"/>
    </source>
</evidence>
<feature type="region of interest" description="Disordered" evidence="1">
    <location>
        <begin position="125"/>
        <end position="148"/>
    </location>
</feature>
<feature type="domain" description="Transglutaminase-like" evidence="2">
    <location>
        <begin position="203"/>
        <end position="262"/>
    </location>
</feature>
<proteinExistence type="predicted"/>
<protein>
    <submittedName>
        <fullName evidence="3">Transglutaminase domain-containing protein</fullName>
    </submittedName>
</protein>
<dbReference type="Proteomes" id="UP000001549">
    <property type="component" value="Chromosome"/>
</dbReference>
<keyword evidence="4" id="KW-1185">Reference proteome</keyword>